<evidence type="ECO:0000256" key="1">
    <source>
        <dbReference type="SAM" id="Phobius"/>
    </source>
</evidence>
<keyword evidence="1" id="KW-0472">Membrane</keyword>
<name>A0A6B0VQE8_9EURY</name>
<dbReference type="OrthoDB" id="206202at2157"/>
<feature type="transmembrane region" description="Helical" evidence="1">
    <location>
        <begin position="104"/>
        <end position="129"/>
    </location>
</feature>
<dbReference type="AlphaFoldDB" id="A0A6B0VQE8"/>
<comment type="caution">
    <text evidence="2">The sequence shown here is derived from an EMBL/GenBank/DDBJ whole genome shotgun (WGS) entry which is preliminary data.</text>
</comment>
<evidence type="ECO:0000313" key="3">
    <source>
        <dbReference type="Proteomes" id="UP000434101"/>
    </source>
</evidence>
<dbReference type="Proteomes" id="UP000434101">
    <property type="component" value="Unassembled WGS sequence"/>
</dbReference>
<proteinExistence type="predicted"/>
<feature type="transmembrane region" description="Helical" evidence="1">
    <location>
        <begin position="141"/>
        <end position="158"/>
    </location>
</feature>
<organism evidence="2 3">
    <name type="scientific">Natronorubrum halalkaliphilum</name>
    <dbReference type="NCBI Taxonomy" id="2691917"/>
    <lineage>
        <taxon>Archaea</taxon>
        <taxon>Methanobacteriati</taxon>
        <taxon>Methanobacteriota</taxon>
        <taxon>Stenosarchaea group</taxon>
        <taxon>Halobacteria</taxon>
        <taxon>Halobacteriales</taxon>
        <taxon>Natrialbaceae</taxon>
        <taxon>Natronorubrum</taxon>
    </lineage>
</organism>
<keyword evidence="3" id="KW-1185">Reference proteome</keyword>
<keyword evidence="1" id="KW-1133">Transmembrane helix</keyword>
<gene>
    <name evidence="2" type="ORF">GS429_16960</name>
</gene>
<dbReference type="RefSeq" id="WP_160066533.1">
    <property type="nucleotide sequence ID" value="NZ_WUYX01000060.1"/>
</dbReference>
<evidence type="ECO:0000313" key="2">
    <source>
        <dbReference type="EMBL" id="MXV63718.1"/>
    </source>
</evidence>
<accession>A0A6B0VQE8</accession>
<dbReference type="EMBL" id="WUYX01000060">
    <property type="protein sequence ID" value="MXV63718.1"/>
    <property type="molecule type" value="Genomic_DNA"/>
</dbReference>
<reference evidence="2 3" key="1">
    <citation type="submission" date="2020-01" db="EMBL/GenBank/DDBJ databases">
        <title>Natronorubrum sp. JWXQ-INN 674 isolated from Inner Mongolia Autonomous Region of China.</title>
        <authorList>
            <person name="Xue Q."/>
        </authorList>
    </citation>
    <scope>NUCLEOTIDE SEQUENCE [LARGE SCALE GENOMIC DNA]</scope>
    <source>
        <strain evidence="2 3">JWXQ-INN-674</strain>
    </source>
</reference>
<keyword evidence="1" id="KW-0812">Transmembrane</keyword>
<protein>
    <submittedName>
        <fullName evidence="2">Uncharacterized protein</fullName>
    </submittedName>
</protein>
<feature type="transmembrane region" description="Helical" evidence="1">
    <location>
        <begin position="74"/>
        <end position="98"/>
    </location>
</feature>
<feature type="transmembrane region" description="Helical" evidence="1">
    <location>
        <begin position="40"/>
        <end position="62"/>
    </location>
</feature>
<sequence>MWPADFYTGFEIAAVEWVVPLALSGVGFETYQTLGALERAGIQFGATLVVAMVFLGLAQGYGPKTVGTSRRSPVISLCIGLPGLLIVSGITATGYLIIGTSLGTFFGIPVVIIGATVLPILTVLGFVAIGQSIATRLGRDQLWAGVIVGSVLSGLVGVSVATTILAAIVAGALGVGAGVRVLFRSGGTTQPDERTVPPANKI</sequence>
<feature type="transmembrane region" description="Helical" evidence="1">
    <location>
        <begin position="164"/>
        <end position="183"/>
    </location>
</feature>